<feature type="domain" description="Glycoside hydrolase family 5" evidence="10">
    <location>
        <begin position="30"/>
        <end position="250"/>
    </location>
</feature>
<evidence type="ECO:0000313" key="12">
    <source>
        <dbReference type="Proteomes" id="UP001244011"/>
    </source>
</evidence>
<proteinExistence type="inferred from homology"/>
<evidence type="ECO:0000256" key="4">
    <source>
        <dbReference type="ARBA" id="ARBA00012706"/>
    </source>
</evidence>
<reference evidence="11" key="1">
    <citation type="submission" date="2023-06" db="EMBL/GenBank/DDBJ databases">
        <title>Genome-scale phylogeny and comparative genomics of the fungal order Sordariales.</title>
        <authorList>
            <consortium name="Lawrence Berkeley National Laboratory"/>
            <person name="Hensen N."/>
            <person name="Bonometti L."/>
            <person name="Westerberg I."/>
            <person name="Brannstrom I.O."/>
            <person name="Guillou S."/>
            <person name="Cros-Aarteil S."/>
            <person name="Calhoun S."/>
            <person name="Haridas S."/>
            <person name="Kuo A."/>
            <person name="Mondo S."/>
            <person name="Pangilinan J."/>
            <person name="Riley R."/>
            <person name="Labutti K."/>
            <person name="Andreopoulos B."/>
            <person name="Lipzen A."/>
            <person name="Chen C."/>
            <person name="Yanf M."/>
            <person name="Daum C."/>
            <person name="Ng V."/>
            <person name="Clum A."/>
            <person name="Steindorff A."/>
            <person name="Ohm R."/>
            <person name="Martin F."/>
            <person name="Silar P."/>
            <person name="Natvig D."/>
            <person name="Lalanne C."/>
            <person name="Gautier V."/>
            <person name="Ament-Velasquez S.L."/>
            <person name="Kruys A."/>
            <person name="Hutchinson M.I."/>
            <person name="Powell A.J."/>
            <person name="Barry K."/>
            <person name="Miller A.N."/>
            <person name="Grigoriev I.V."/>
            <person name="Debuchy R."/>
            <person name="Gladieux P."/>
            <person name="Thoren M.H."/>
            <person name="Johannesson H."/>
        </authorList>
    </citation>
    <scope>NUCLEOTIDE SEQUENCE</scope>
    <source>
        <strain evidence="11">8032-3</strain>
    </source>
</reference>
<dbReference type="RefSeq" id="XP_060278219.1">
    <property type="nucleotide sequence ID" value="XM_060425361.1"/>
</dbReference>
<organism evidence="11 12">
    <name type="scientific">Phialemonium atrogriseum</name>
    <dbReference type="NCBI Taxonomy" id="1093897"/>
    <lineage>
        <taxon>Eukaryota</taxon>
        <taxon>Fungi</taxon>
        <taxon>Dikarya</taxon>
        <taxon>Ascomycota</taxon>
        <taxon>Pezizomycotina</taxon>
        <taxon>Sordariomycetes</taxon>
        <taxon>Sordariomycetidae</taxon>
        <taxon>Cephalothecales</taxon>
        <taxon>Cephalothecaceae</taxon>
        <taxon>Phialemonium</taxon>
    </lineage>
</organism>
<evidence type="ECO:0000256" key="8">
    <source>
        <dbReference type="ARBA" id="ARBA00023295"/>
    </source>
</evidence>
<comment type="subcellular location">
    <subcellularLocation>
        <location evidence="2">Secreted</location>
    </subcellularLocation>
</comment>
<dbReference type="EMBL" id="MU839044">
    <property type="protein sequence ID" value="KAK1762006.1"/>
    <property type="molecule type" value="Genomic_DNA"/>
</dbReference>
<dbReference type="InterPro" id="IPR001547">
    <property type="entry name" value="Glyco_hydro_5"/>
</dbReference>
<evidence type="ECO:0000256" key="5">
    <source>
        <dbReference type="ARBA" id="ARBA00022525"/>
    </source>
</evidence>
<evidence type="ECO:0000313" key="11">
    <source>
        <dbReference type="EMBL" id="KAK1762006.1"/>
    </source>
</evidence>
<dbReference type="Pfam" id="PF26410">
    <property type="entry name" value="GH5_mannosidase"/>
    <property type="match status" value="1"/>
</dbReference>
<comment type="catalytic activity">
    <reaction evidence="1">
        <text>Random hydrolysis of (1-&gt;4)-beta-D-mannosidic linkages in mannans, galactomannans and glucomannans.</text>
        <dbReference type="EC" id="3.2.1.78"/>
    </reaction>
</comment>
<evidence type="ECO:0000259" key="10">
    <source>
        <dbReference type="Pfam" id="PF26410"/>
    </source>
</evidence>
<evidence type="ECO:0000256" key="2">
    <source>
        <dbReference type="ARBA" id="ARBA00004613"/>
    </source>
</evidence>
<dbReference type="Proteomes" id="UP001244011">
    <property type="component" value="Unassembled WGS sequence"/>
</dbReference>
<gene>
    <name evidence="11" type="ORF">QBC33DRAFT_482270</name>
</gene>
<evidence type="ECO:0000256" key="3">
    <source>
        <dbReference type="ARBA" id="ARBA00005641"/>
    </source>
</evidence>
<name>A0AAJ0BU05_9PEZI</name>
<accession>A0AAJ0BU05</accession>
<dbReference type="InterPro" id="IPR017853">
    <property type="entry name" value="GH"/>
</dbReference>
<dbReference type="AlphaFoldDB" id="A0AAJ0BU05"/>
<evidence type="ECO:0000256" key="9">
    <source>
        <dbReference type="SAM" id="SignalP"/>
    </source>
</evidence>
<dbReference type="Gene3D" id="3.20.20.80">
    <property type="entry name" value="Glycosidases"/>
    <property type="match status" value="1"/>
</dbReference>
<dbReference type="PANTHER" id="PTHR31451:SF39">
    <property type="entry name" value="MANNAN ENDO-1,4-BETA-MANNOSIDASE 1"/>
    <property type="match status" value="1"/>
</dbReference>
<protein>
    <recommendedName>
        <fullName evidence="4">mannan endo-1,4-beta-mannosidase</fullName>
        <ecNumber evidence="4">3.2.1.78</ecNumber>
    </recommendedName>
</protein>
<feature type="signal peptide" evidence="9">
    <location>
        <begin position="1"/>
        <end position="15"/>
    </location>
</feature>
<keyword evidence="5" id="KW-0964">Secreted</keyword>
<dbReference type="GO" id="GO:0046355">
    <property type="term" value="P:mannan catabolic process"/>
    <property type="evidence" value="ECO:0007669"/>
    <property type="project" value="UniProtKB-ARBA"/>
</dbReference>
<evidence type="ECO:0000256" key="1">
    <source>
        <dbReference type="ARBA" id="ARBA00001678"/>
    </source>
</evidence>
<dbReference type="InterPro" id="IPR045053">
    <property type="entry name" value="MAN-like"/>
</dbReference>
<comment type="caution">
    <text evidence="11">The sequence shown here is derived from an EMBL/GenBank/DDBJ whole genome shotgun (WGS) entry which is preliminary data.</text>
</comment>
<dbReference type="GO" id="GO:0005576">
    <property type="term" value="C:extracellular region"/>
    <property type="evidence" value="ECO:0007669"/>
    <property type="project" value="UniProtKB-SubCell"/>
</dbReference>
<evidence type="ECO:0000256" key="6">
    <source>
        <dbReference type="ARBA" id="ARBA00022729"/>
    </source>
</evidence>
<keyword evidence="8" id="KW-0326">Glycosidase</keyword>
<dbReference type="GeneID" id="85308548"/>
<keyword evidence="12" id="KW-1185">Reference proteome</keyword>
<dbReference type="PANTHER" id="PTHR31451">
    <property type="match status" value="1"/>
</dbReference>
<dbReference type="GO" id="GO:0016985">
    <property type="term" value="F:mannan endo-1,4-beta-mannosidase activity"/>
    <property type="evidence" value="ECO:0007669"/>
    <property type="project" value="UniProtKB-EC"/>
</dbReference>
<keyword evidence="7 11" id="KW-0378">Hydrolase</keyword>
<dbReference type="SUPFAM" id="SSF51445">
    <property type="entry name" value="(Trans)glycosidases"/>
    <property type="match status" value="1"/>
</dbReference>
<sequence length="403" mass="44208">MMKLSLLLFVASAFAAGPAEDPKLEPVVRQGSTLLLDGQPWKAVGPNVYWLGLDENVTPLAGEPFDPSTNASYPTKGRITEVMAIVTAMGGTMIRAHTLGVSTGNPLSVMPTLGKINEAAFDSIDWAVFQAREYGIRLLVPLTDNWDYYHGGRYTFLRWAGFNLTQASDSSSPLVQQFYTNATIIASFKDYTTKLLTHVNKYTNISYADDPTIFAYETGNELSNVPTEWLTEIAKHLKSLAPNKLVVDGTFNVNQAHLNIPEVDIFSSHFYPPTASRVQSDLRLVATANKTYIAGEYGWIDKNGGSSNPSTDSLVSFFQELERSPSAGGDMFWSLFGHNVPNCNIFVNHSDGYTLQYGNPQNSADVNTRIQLIRRHFVKMSQGVDINATAALPVVPCPAPDHG</sequence>
<dbReference type="EC" id="3.2.1.78" evidence="4"/>
<comment type="similarity">
    <text evidence="3">Belongs to the glycosyl hydrolase 5 (cellulase A) family.</text>
</comment>
<evidence type="ECO:0000256" key="7">
    <source>
        <dbReference type="ARBA" id="ARBA00022801"/>
    </source>
</evidence>
<feature type="chain" id="PRO_5042595766" description="mannan endo-1,4-beta-mannosidase" evidence="9">
    <location>
        <begin position="16"/>
        <end position="403"/>
    </location>
</feature>
<keyword evidence="6 9" id="KW-0732">Signal</keyword>